<feature type="compositionally biased region" description="Basic and acidic residues" evidence="1">
    <location>
        <begin position="308"/>
        <end position="319"/>
    </location>
</feature>
<dbReference type="EMBL" id="CAMXCT010000236">
    <property type="protein sequence ID" value="CAI3975987.1"/>
    <property type="molecule type" value="Genomic_DNA"/>
</dbReference>
<proteinExistence type="predicted"/>
<evidence type="ECO:0000313" key="3">
    <source>
        <dbReference type="EMBL" id="CAL4763299.1"/>
    </source>
</evidence>
<evidence type="ECO:0000313" key="2">
    <source>
        <dbReference type="EMBL" id="CAI3975987.1"/>
    </source>
</evidence>
<feature type="non-terminal residue" evidence="2">
    <location>
        <position position="1"/>
    </location>
</feature>
<feature type="region of interest" description="Disordered" evidence="1">
    <location>
        <begin position="239"/>
        <end position="261"/>
    </location>
</feature>
<dbReference type="EMBL" id="CAMXCT020000236">
    <property type="protein sequence ID" value="CAL1129362.1"/>
    <property type="molecule type" value="Genomic_DNA"/>
</dbReference>
<dbReference type="AlphaFoldDB" id="A0A9P1BMF2"/>
<dbReference type="EMBL" id="CAMXCT030000236">
    <property type="protein sequence ID" value="CAL4763299.1"/>
    <property type="molecule type" value="Genomic_DNA"/>
</dbReference>
<protein>
    <submittedName>
        <fullName evidence="3">Copia protein</fullName>
    </submittedName>
</protein>
<reference evidence="2" key="1">
    <citation type="submission" date="2022-10" db="EMBL/GenBank/DDBJ databases">
        <authorList>
            <person name="Chen Y."/>
            <person name="Dougan E. K."/>
            <person name="Chan C."/>
            <person name="Rhodes N."/>
            <person name="Thang M."/>
        </authorList>
    </citation>
    <scope>NUCLEOTIDE SEQUENCE</scope>
</reference>
<feature type="region of interest" description="Disordered" evidence="1">
    <location>
        <begin position="1"/>
        <end position="49"/>
    </location>
</feature>
<dbReference type="Proteomes" id="UP001152797">
    <property type="component" value="Unassembled WGS sequence"/>
</dbReference>
<feature type="compositionally biased region" description="Basic and acidic residues" evidence="1">
    <location>
        <begin position="23"/>
        <end position="33"/>
    </location>
</feature>
<evidence type="ECO:0000313" key="4">
    <source>
        <dbReference type="Proteomes" id="UP001152797"/>
    </source>
</evidence>
<reference evidence="3 4" key="2">
    <citation type="submission" date="2024-05" db="EMBL/GenBank/DDBJ databases">
        <authorList>
            <person name="Chen Y."/>
            <person name="Shah S."/>
            <person name="Dougan E. K."/>
            <person name="Thang M."/>
            <person name="Chan C."/>
        </authorList>
    </citation>
    <scope>NUCLEOTIDE SEQUENCE [LARGE SCALE GENOMIC DNA]</scope>
</reference>
<gene>
    <name evidence="2" type="ORF">C1SCF055_LOCUS4248</name>
</gene>
<name>A0A9P1BMF2_9DINO</name>
<keyword evidence="4" id="KW-1185">Reference proteome</keyword>
<comment type="caution">
    <text evidence="2">The sequence shown here is derived from an EMBL/GenBank/DDBJ whole genome shotgun (WGS) entry which is preliminary data.</text>
</comment>
<accession>A0A9P1BMF2</accession>
<evidence type="ECO:0000256" key="1">
    <source>
        <dbReference type="SAM" id="MobiDB-lite"/>
    </source>
</evidence>
<sequence length="407" mass="45756">MDKTPSLLPDSTTELAETFVSDETEKRRSDRSSTQEMMVTESVKAGPQAPVTLPSLDHLTLEELATETIAFGQKYKGHQYQDTWQDQEWIQFMVSRYQNSSKEEHRRFLKYVELQVSAIEQGQGTAPVSSQTVIAPRAKPKVKPMAKSIATASGTSSPAGESGWDMATEMYDPPTMNPTPMPLMEDMAAVQQRLLHMENAMTRVIRYIENKENLMNPMPEEEEEPALVANSRLRAKASNVKSQFRQKPQFAKSELMQPVARGSKEAKRLKTDMLQGSAPSLEMCQELVQTLNSSLPRVGVHQPSGEKTQFEKPMHDSAREPSTVEDDATSTPKVPTEHRPASEVNAPVPTEEAWQPGRGWVRDHLPCAIWCGLGKAPGAYQLWTWPSIRSQLRDLLQQCQNRRLRDP</sequence>
<organism evidence="2">
    <name type="scientific">Cladocopium goreaui</name>
    <dbReference type="NCBI Taxonomy" id="2562237"/>
    <lineage>
        <taxon>Eukaryota</taxon>
        <taxon>Sar</taxon>
        <taxon>Alveolata</taxon>
        <taxon>Dinophyceae</taxon>
        <taxon>Suessiales</taxon>
        <taxon>Symbiodiniaceae</taxon>
        <taxon>Cladocopium</taxon>
    </lineage>
</organism>
<feature type="region of interest" description="Disordered" evidence="1">
    <location>
        <begin position="297"/>
        <end position="347"/>
    </location>
</feature>